<evidence type="ECO:0000256" key="15">
    <source>
        <dbReference type="RuleBase" id="RU004165"/>
    </source>
</evidence>
<comment type="subunit">
    <text evidence="11">Homotetramer.</text>
</comment>
<dbReference type="SUPFAM" id="SSF52540">
    <property type="entry name" value="P-loop containing nucleoside triphosphate hydrolases"/>
    <property type="match status" value="1"/>
</dbReference>
<name>A0A0K2SPA1_LIMPI</name>
<keyword evidence="5 11" id="KW-0808">Transferase</keyword>
<dbReference type="Gene3D" id="3.30.60.20">
    <property type="match status" value="1"/>
</dbReference>
<evidence type="ECO:0000313" key="17">
    <source>
        <dbReference type="Proteomes" id="UP000065807"/>
    </source>
</evidence>
<evidence type="ECO:0000256" key="6">
    <source>
        <dbReference type="ARBA" id="ARBA00022723"/>
    </source>
</evidence>
<dbReference type="GO" id="GO:0008270">
    <property type="term" value="F:zinc ion binding"/>
    <property type="evidence" value="ECO:0007669"/>
    <property type="project" value="UniProtKB-UniRule"/>
</dbReference>
<keyword evidence="7 11" id="KW-0547">Nucleotide-binding</keyword>
<proteinExistence type="inferred from homology"/>
<dbReference type="NCBIfam" id="NF003296">
    <property type="entry name" value="PRK04296.1-1"/>
    <property type="match status" value="1"/>
</dbReference>
<dbReference type="GO" id="GO:0071897">
    <property type="term" value="P:DNA biosynthetic process"/>
    <property type="evidence" value="ECO:0007669"/>
    <property type="project" value="UniProtKB-KW"/>
</dbReference>
<evidence type="ECO:0000256" key="12">
    <source>
        <dbReference type="PIRSR" id="PIRSR035805-1"/>
    </source>
</evidence>
<comment type="catalytic activity">
    <reaction evidence="11 14">
        <text>thymidine + ATP = dTMP + ADP + H(+)</text>
        <dbReference type="Rhea" id="RHEA:19129"/>
        <dbReference type="ChEBI" id="CHEBI:15378"/>
        <dbReference type="ChEBI" id="CHEBI:17748"/>
        <dbReference type="ChEBI" id="CHEBI:30616"/>
        <dbReference type="ChEBI" id="CHEBI:63528"/>
        <dbReference type="ChEBI" id="CHEBI:456216"/>
        <dbReference type="EC" id="2.7.1.21"/>
    </reaction>
</comment>
<dbReference type="Proteomes" id="UP000065807">
    <property type="component" value="Chromosome"/>
</dbReference>
<dbReference type="FunFam" id="3.30.60.20:FF:000026">
    <property type="entry name" value="Thymidine kinase"/>
    <property type="match status" value="1"/>
</dbReference>
<keyword evidence="8 11" id="KW-0418">Kinase</keyword>
<dbReference type="InterPro" id="IPR020633">
    <property type="entry name" value="Thymidine_kinase_CS"/>
</dbReference>
<reference evidence="17" key="2">
    <citation type="journal article" date="2016" name="Int. J. Syst. Evol. Microbiol.">
        <title>Complete genome sequence and cell structure of Limnochorda pilosa, a Gram-negative spore-former within the phylum Firmicutes.</title>
        <authorList>
            <person name="Watanabe M."/>
            <person name="Kojima H."/>
            <person name="Fukui M."/>
        </authorList>
    </citation>
    <scope>NUCLEOTIDE SEQUENCE [LARGE SCALE GENOMIC DNA]</scope>
    <source>
        <strain evidence="17">HC45</strain>
    </source>
</reference>
<keyword evidence="3 11" id="KW-0963">Cytoplasm</keyword>
<feature type="binding site" evidence="11">
    <location>
        <position position="185"/>
    </location>
    <ligand>
        <name>Zn(2+)</name>
        <dbReference type="ChEBI" id="CHEBI:29105"/>
    </ligand>
</feature>
<feature type="binding site" evidence="11">
    <location>
        <position position="188"/>
    </location>
    <ligand>
        <name>Zn(2+)</name>
        <dbReference type="ChEBI" id="CHEBI:29105"/>
    </ligand>
</feature>
<dbReference type="GO" id="GO:0046104">
    <property type="term" value="P:thymidine metabolic process"/>
    <property type="evidence" value="ECO:0007669"/>
    <property type="project" value="TreeGrafter"/>
</dbReference>
<feature type="binding site" evidence="13">
    <location>
        <begin position="173"/>
        <end position="176"/>
    </location>
    <ligand>
        <name>substrate</name>
    </ligand>
</feature>
<evidence type="ECO:0000256" key="9">
    <source>
        <dbReference type="ARBA" id="ARBA00022833"/>
    </source>
</evidence>
<dbReference type="OrthoDB" id="9781579at2"/>
<evidence type="ECO:0000256" key="3">
    <source>
        <dbReference type="ARBA" id="ARBA00022490"/>
    </source>
</evidence>
<dbReference type="GO" id="GO:0004797">
    <property type="term" value="F:thymidine kinase activity"/>
    <property type="evidence" value="ECO:0007669"/>
    <property type="project" value="UniProtKB-UniRule"/>
</dbReference>
<evidence type="ECO:0000256" key="14">
    <source>
        <dbReference type="RuleBase" id="RU000544"/>
    </source>
</evidence>
<keyword evidence="10 11" id="KW-0067">ATP-binding</keyword>
<sequence length="221" mass="23891">MERRPAPVTARLEVIVGSMFSGKSEELIRRVKRARIARLQVQVFKPSLDDRYGSTRVASHDGGAVEAEPVGTAAQLLARVAPGTQVVAIDEVQFFGFEVVPACEALVESGRRVVCAGLDMDFRGEPFGPVPELMARAEEVTKLAAICVRCGQPASRTQRLIGGRPAHYEDPVILVGAEEVYEARCRHCHQVPGRPARRLPVAFTSEAAAAAESPERGMGYA</sequence>
<comment type="similarity">
    <text evidence="1 11 15">Belongs to the thymidine kinase family.</text>
</comment>
<feature type="active site" description="Proton acceptor" evidence="11 12">
    <location>
        <position position="91"/>
    </location>
</feature>
<accession>A0A0K2SPA1</accession>
<dbReference type="Gene3D" id="3.40.50.300">
    <property type="entry name" value="P-loop containing nucleotide triphosphate hydrolases"/>
    <property type="match status" value="1"/>
</dbReference>
<evidence type="ECO:0000256" key="2">
    <source>
        <dbReference type="ARBA" id="ARBA00012118"/>
    </source>
</evidence>
<reference evidence="17" key="1">
    <citation type="submission" date="2015-07" db="EMBL/GenBank/DDBJ databases">
        <title>Complete genome sequence and phylogenetic analysis of Limnochorda pilosa.</title>
        <authorList>
            <person name="Watanabe M."/>
            <person name="Kojima H."/>
            <person name="Fukui M."/>
        </authorList>
    </citation>
    <scope>NUCLEOTIDE SEQUENCE [LARGE SCALE GENOMIC DNA]</scope>
    <source>
        <strain evidence="17">HC45</strain>
    </source>
</reference>
<dbReference type="SUPFAM" id="SSF57716">
    <property type="entry name" value="Glucocorticoid receptor-like (DNA-binding domain)"/>
    <property type="match status" value="1"/>
</dbReference>
<dbReference type="AlphaFoldDB" id="A0A0K2SPA1"/>
<evidence type="ECO:0000256" key="5">
    <source>
        <dbReference type="ARBA" id="ARBA00022679"/>
    </source>
</evidence>
<dbReference type="Pfam" id="PF00265">
    <property type="entry name" value="TK"/>
    <property type="match status" value="1"/>
</dbReference>
<feature type="binding site" evidence="11">
    <location>
        <position position="147"/>
    </location>
    <ligand>
        <name>Zn(2+)</name>
        <dbReference type="ChEBI" id="CHEBI:29105"/>
    </ligand>
</feature>
<dbReference type="EC" id="2.7.1.21" evidence="2 11"/>
<feature type="binding site" evidence="11">
    <location>
        <begin position="17"/>
        <end position="24"/>
    </location>
    <ligand>
        <name>ATP</name>
        <dbReference type="ChEBI" id="CHEBI:30616"/>
    </ligand>
</feature>
<evidence type="ECO:0000256" key="7">
    <source>
        <dbReference type="ARBA" id="ARBA00022741"/>
    </source>
</evidence>
<dbReference type="PANTHER" id="PTHR11441:SF0">
    <property type="entry name" value="THYMIDINE KINASE, CYTOSOLIC"/>
    <property type="match status" value="1"/>
</dbReference>
<evidence type="ECO:0000256" key="10">
    <source>
        <dbReference type="ARBA" id="ARBA00022840"/>
    </source>
</evidence>
<gene>
    <name evidence="11" type="primary">tdk</name>
    <name evidence="16" type="ORF">LIP_3102</name>
</gene>
<keyword evidence="4 11" id="KW-0237">DNA synthesis</keyword>
<dbReference type="PATRIC" id="fig|1555112.3.peg.3149"/>
<evidence type="ECO:0000256" key="1">
    <source>
        <dbReference type="ARBA" id="ARBA00007587"/>
    </source>
</evidence>
<dbReference type="PANTHER" id="PTHR11441">
    <property type="entry name" value="THYMIDINE KINASE"/>
    <property type="match status" value="1"/>
</dbReference>
<evidence type="ECO:0000256" key="11">
    <source>
        <dbReference type="HAMAP-Rule" id="MF_00124"/>
    </source>
</evidence>
<evidence type="ECO:0000256" key="4">
    <source>
        <dbReference type="ARBA" id="ARBA00022634"/>
    </source>
</evidence>
<dbReference type="KEGG" id="lpil:LIP_3102"/>
<feature type="binding site" evidence="11">
    <location>
        <begin position="90"/>
        <end position="93"/>
    </location>
    <ligand>
        <name>ATP</name>
        <dbReference type="ChEBI" id="CHEBI:30616"/>
    </ligand>
</feature>
<dbReference type="RefSeq" id="WP_082726396.1">
    <property type="nucleotide sequence ID" value="NZ_AP014924.1"/>
</dbReference>
<keyword evidence="6 11" id="KW-0479">Metal-binding</keyword>
<evidence type="ECO:0000256" key="8">
    <source>
        <dbReference type="ARBA" id="ARBA00022777"/>
    </source>
</evidence>
<dbReference type="STRING" id="1555112.LIP_3102"/>
<feature type="binding site" evidence="11">
    <location>
        <position position="150"/>
    </location>
    <ligand>
        <name>Zn(2+)</name>
        <dbReference type="ChEBI" id="CHEBI:29105"/>
    </ligand>
</feature>
<comment type="subcellular location">
    <subcellularLocation>
        <location evidence="11">Cytoplasm</location>
    </subcellularLocation>
</comment>
<dbReference type="EMBL" id="AP014924">
    <property type="protein sequence ID" value="BAS28931.1"/>
    <property type="molecule type" value="Genomic_DNA"/>
</dbReference>
<dbReference type="HAMAP" id="MF_00124">
    <property type="entry name" value="Thymidine_kinase"/>
    <property type="match status" value="1"/>
</dbReference>
<dbReference type="GO" id="GO:0005524">
    <property type="term" value="F:ATP binding"/>
    <property type="evidence" value="ECO:0007669"/>
    <property type="project" value="UniProtKB-UniRule"/>
</dbReference>
<organism evidence="16 17">
    <name type="scientific">Limnochorda pilosa</name>
    <dbReference type="NCBI Taxonomy" id="1555112"/>
    <lineage>
        <taxon>Bacteria</taxon>
        <taxon>Bacillati</taxon>
        <taxon>Bacillota</taxon>
        <taxon>Limnochordia</taxon>
        <taxon>Limnochordales</taxon>
        <taxon>Limnochordaceae</taxon>
        <taxon>Limnochorda</taxon>
    </lineage>
</organism>
<dbReference type="InterPro" id="IPR001267">
    <property type="entry name" value="Thymidine_kinase"/>
</dbReference>
<feature type="binding site" evidence="13">
    <location>
        <position position="181"/>
    </location>
    <ligand>
        <name>substrate</name>
    </ligand>
</feature>
<evidence type="ECO:0000256" key="13">
    <source>
        <dbReference type="PIRSR" id="PIRSR035805-2"/>
    </source>
</evidence>
<keyword evidence="9 11" id="KW-0862">Zinc</keyword>
<keyword evidence="17" id="KW-1185">Reference proteome</keyword>
<dbReference type="GO" id="GO:0005829">
    <property type="term" value="C:cytosol"/>
    <property type="evidence" value="ECO:0007669"/>
    <property type="project" value="TreeGrafter"/>
</dbReference>
<protein>
    <recommendedName>
        <fullName evidence="2 11">Thymidine kinase</fullName>
        <ecNumber evidence="2 11">2.7.1.21</ecNumber>
    </recommendedName>
</protein>
<dbReference type="InterPro" id="IPR027417">
    <property type="entry name" value="P-loop_NTPase"/>
</dbReference>
<dbReference type="PROSITE" id="PS00603">
    <property type="entry name" value="TK_CELLULAR_TYPE"/>
    <property type="match status" value="1"/>
</dbReference>
<evidence type="ECO:0000313" key="16">
    <source>
        <dbReference type="EMBL" id="BAS28931.1"/>
    </source>
</evidence>
<dbReference type="PIRSF" id="PIRSF035805">
    <property type="entry name" value="TK_cell"/>
    <property type="match status" value="1"/>
</dbReference>